<dbReference type="CDD" id="cd12441">
    <property type="entry name" value="RRM_Nup53_like"/>
    <property type="match status" value="1"/>
</dbReference>
<evidence type="ECO:0000256" key="4">
    <source>
        <dbReference type="ARBA" id="ARBA00022816"/>
    </source>
</evidence>
<dbReference type="GO" id="GO:0017056">
    <property type="term" value="F:structural constituent of nuclear pore"/>
    <property type="evidence" value="ECO:0007669"/>
    <property type="project" value="InterPro"/>
</dbReference>
<organism evidence="12 13">
    <name type="scientific">Apostasia shenzhenica</name>
    <dbReference type="NCBI Taxonomy" id="1088818"/>
    <lineage>
        <taxon>Eukaryota</taxon>
        <taxon>Viridiplantae</taxon>
        <taxon>Streptophyta</taxon>
        <taxon>Embryophyta</taxon>
        <taxon>Tracheophyta</taxon>
        <taxon>Spermatophyta</taxon>
        <taxon>Magnoliopsida</taxon>
        <taxon>Liliopsida</taxon>
        <taxon>Asparagales</taxon>
        <taxon>Orchidaceae</taxon>
        <taxon>Apostasioideae</taxon>
        <taxon>Apostasia</taxon>
    </lineage>
</organism>
<keyword evidence="6 9" id="KW-0811">Translocation</keyword>
<dbReference type="InterPro" id="IPR007846">
    <property type="entry name" value="RRM_NUP35_dom"/>
</dbReference>
<dbReference type="PROSITE" id="PS51472">
    <property type="entry name" value="RRM_NUP35"/>
    <property type="match status" value="1"/>
</dbReference>
<dbReference type="GO" id="GO:0005543">
    <property type="term" value="F:phospholipid binding"/>
    <property type="evidence" value="ECO:0007669"/>
    <property type="project" value="TreeGrafter"/>
</dbReference>
<dbReference type="Proteomes" id="UP000236161">
    <property type="component" value="Unassembled WGS sequence"/>
</dbReference>
<feature type="region of interest" description="Disordered" evidence="10">
    <location>
        <begin position="318"/>
        <end position="337"/>
    </location>
</feature>
<gene>
    <name evidence="12" type="ORF">AXF42_Ash005284</name>
</gene>
<feature type="compositionally biased region" description="Low complexity" evidence="10">
    <location>
        <begin position="119"/>
        <end position="135"/>
    </location>
</feature>
<comment type="subcellular location">
    <subcellularLocation>
        <location evidence="1 9">Nucleus</location>
        <location evidence="1 9">Nuclear pore complex</location>
    </subcellularLocation>
</comment>
<evidence type="ECO:0000256" key="9">
    <source>
        <dbReference type="PIRNR" id="PIRNR038119"/>
    </source>
</evidence>
<evidence type="ECO:0000256" key="2">
    <source>
        <dbReference type="ARBA" id="ARBA00009454"/>
    </source>
</evidence>
<keyword evidence="8 9" id="KW-0539">Nucleus</keyword>
<evidence type="ECO:0000259" key="11">
    <source>
        <dbReference type="PROSITE" id="PS51472"/>
    </source>
</evidence>
<dbReference type="InterPro" id="IPR017389">
    <property type="entry name" value="Nucleoporin_NUP53"/>
</dbReference>
<dbReference type="GO" id="GO:0044613">
    <property type="term" value="C:nuclear pore central transport channel"/>
    <property type="evidence" value="ECO:0007669"/>
    <property type="project" value="TreeGrafter"/>
</dbReference>
<evidence type="ECO:0000256" key="8">
    <source>
        <dbReference type="ARBA" id="ARBA00023242"/>
    </source>
</evidence>
<keyword evidence="13" id="KW-1185">Reference proteome</keyword>
<keyword evidence="4 9" id="KW-0509">mRNA transport</keyword>
<sequence length="355" mass="38486">MSSATKRNLKSDRQSLFFRDLATPVSLHRTGGRFASTGQAAAVSALWRENFGGSEPPPPPFFTLEDRVDFSPEPALGELPTSPEFGLESRTPQRSRGYLSSPSSLKNKVDGSGSALANGGSQVLKQQQQQSPGSSTWWSPARVGENDIEENGRGSPVDGVVQQGWLALITLPPPREVVRPEMQRNSSHMGGMDEEEWVTVYGFPPGDTNLILREFEKCGTILNHVPGPRDANWMHILYQNRYDAQRALGKNGTQINSVLIVGVKAVDPVQRLYLHEMLTNSSHGSFMNYSFTPRSTFGRMGSSTLIASDAGTRLKSLPNGGSSAAVDGKGQRSNGAIASPAKSMVSKFIDLMFGM</sequence>
<evidence type="ECO:0000313" key="12">
    <source>
        <dbReference type="EMBL" id="PKA63389.1"/>
    </source>
</evidence>
<dbReference type="OrthoDB" id="1733656at2759"/>
<dbReference type="InterPro" id="IPR012677">
    <property type="entry name" value="Nucleotide-bd_a/b_plait_sf"/>
</dbReference>
<dbReference type="PANTHER" id="PTHR21527:SF6">
    <property type="entry name" value="NUCLEOPORIN NUP35"/>
    <property type="match status" value="1"/>
</dbReference>
<dbReference type="STRING" id="1088818.A0A2I0B6G2"/>
<reference evidence="12 13" key="1">
    <citation type="journal article" date="2017" name="Nature">
        <title>The Apostasia genome and the evolution of orchids.</title>
        <authorList>
            <person name="Zhang G.Q."/>
            <person name="Liu K.W."/>
            <person name="Li Z."/>
            <person name="Lohaus R."/>
            <person name="Hsiao Y.Y."/>
            <person name="Niu S.C."/>
            <person name="Wang J.Y."/>
            <person name="Lin Y.C."/>
            <person name="Xu Q."/>
            <person name="Chen L.J."/>
            <person name="Yoshida K."/>
            <person name="Fujiwara S."/>
            <person name="Wang Z.W."/>
            <person name="Zhang Y.Q."/>
            <person name="Mitsuda N."/>
            <person name="Wang M."/>
            <person name="Liu G.H."/>
            <person name="Pecoraro L."/>
            <person name="Huang H.X."/>
            <person name="Xiao X.J."/>
            <person name="Lin M."/>
            <person name="Wu X.Y."/>
            <person name="Wu W.L."/>
            <person name="Chen Y.Y."/>
            <person name="Chang S.B."/>
            <person name="Sakamoto S."/>
            <person name="Ohme-Takagi M."/>
            <person name="Yagi M."/>
            <person name="Zeng S.J."/>
            <person name="Shen C.Y."/>
            <person name="Yeh C.M."/>
            <person name="Luo Y.B."/>
            <person name="Tsai W.C."/>
            <person name="Van de Peer Y."/>
            <person name="Liu Z.J."/>
        </authorList>
    </citation>
    <scope>NUCLEOTIDE SEQUENCE [LARGE SCALE GENOMIC DNA]</scope>
    <source>
        <strain evidence="13">cv. Shenzhen</strain>
        <tissue evidence="12">Stem</tissue>
    </source>
</reference>
<evidence type="ECO:0000256" key="1">
    <source>
        <dbReference type="ARBA" id="ARBA00004567"/>
    </source>
</evidence>
<evidence type="ECO:0000256" key="5">
    <source>
        <dbReference type="ARBA" id="ARBA00022927"/>
    </source>
</evidence>
<feature type="region of interest" description="Disordered" evidence="10">
    <location>
        <begin position="72"/>
        <end position="156"/>
    </location>
</feature>
<protein>
    <recommendedName>
        <fullName evidence="9">Nuclear pore complex protein NUP35</fullName>
    </recommendedName>
    <alternativeName>
        <fullName evidence="9">Nucleoporin 35</fullName>
    </alternativeName>
</protein>
<dbReference type="SUPFAM" id="SSF54928">
    <property type="entry name" value="RNA-binding domain, RBD"/>
    <property type="match status" value="1"/>
</dbReference>
<evidence type="ECO:0000256" key="6">
    <source>
        <dbReference type="ARBA" id="ARBA00023010"/>
    </source>
</evidence>
<dbReference type="Pfam" id="PF05172">
    <property type="entry name" value="RRM_Nup35"/>
    <property type="match status" value="1"/>
</dbReference>
<comment type="similarity">
    <text evidence="2 9">Belongs to the Nup35 family.</text>
</comment>
<dbReference type="FunFam" id="3.30.70.330:FF:000095">
    <property type="entry name" value="Putative Nucleoporin NUP53"/>
    <property type="match status" value="1"/>
</dbReference>
<feature type="compositionally biased region" description="Polar residues" evidence="10">
    <location>
        <begin position="90"/>
        <end position="106"/>
    </location>
</feature>
<evidence type="ECO:0000256" key="7">
    <source>
        <dbReference type="ARBA" id="ARBA00023132"/>
    </source>
</evidence>
<keyword evidence="3 9" id="KW-0813">Transport</keyword>
<evidence type="ECO:0000256" key="3">
    <source>
        <dbReference type="ARBA" id="ARBA00022448"/>
    </source>
</evidence>
<dbReference type="GO" id="GO:0044615">
    <property type="term" value="C:nuclear pore nuclear basket"/>
    <property type="evidence" value="ECO:0007669"/>
    <property type="project" value="TreeGrafter"/>
</dbReference>
<keyword evidence="5 9" id="KW-0653">Protein transport</keyword>
<dbReference type="GO" id="GO:0003676">
    <property type="term" value="F:nucleic acid binding"/>
    <property type="evidence" value="ECO:0007669"/>
    <property type="project" value="InterPro"/>
</dbReference>
<dbReference type="GO" id="GO:0006999">
    <property type="term" value="P:nuclear pore organization"/>
    <property type="evidence" value="ECO:0007669"/>
    <property type="project" value="TreeGrafter"/>
</dbReference>
<dbReference type="EMBL" id="KZ451908">
    <property type="protein sequence ID" value="PKA63389.1"/>
    <property type="molecule type" value="Genomic_DNA"/>
</dbReference>
<feature type="domain" description="RRM Nup35-type" evidence="11">
    <location>
        <begin position="192"/>
        <end position="273"/>
    </location>
</feature>
<dbReference type="PANTHER" id="PTHR21527">
    <property type="entry name" value="NUCLEOPORIN NUP35"/>
    <property type="match status" value="1"/>
</dbReference>
<accession>A0A2I0B6G2</accession>
<keyword evidence="7 9" id="KW-0906">Nuclear pore complex</keyword>
<proteinExistence type="inferred from homology"/>
<dbReference type="InterPro" id="IPR035979">
    <property type="entry name" value="RBD_domain_sf"/>
</dbReference>
<dbReference type="PIRSF" id="PIRSF038119">
    <property type="entry name" value="Nucleoporin_NUP53"/>
    <property type="match status" value="1"/>
</dbReference>
<evidence type="ECO:0000256" key="10">
    <source>
        <dbReference type="SAM" id="MobiDB-lite"/>
    </source>
</evidence>
<name>A0A2I0B6G2_9ASPA</name>
<dbReference type="GO" id="GO:0031965">
    <property type="term" value="C:nuclear membrane"/>
    <property type="evidence" value="ECO:0007669"/>
    <property type="project" value="InterPro"/>
</dbReference>
<dbReference type="GO" id="GO:0006607">
    <property type="term" value="P:NLS-bearing protein import into nucleus"/>
    <property type="evidence" value="ECO:0007669"/>
    <property type="project" value="TreeGrafter"/>
</dbReference>
<evidence type="ECO:0000313" key="13">
    <source>
        <dbReference type="Proteomes" id="UP000236161"/>
    </source>
</evidence>
<dbReference type="GO" id="GO:0051028">
    <property type="term" value="P:mRNA transport"/>
    <property type="evidence" value="ECO:0007669"/>
    <property type="project" value="UniProtKB-UniRule"/>
</dbReference>
<dbReference type="Gene3D" id="3.30.70.330">
    <property type="match status" value="1"/>
</dbReference>
<dbReference type="AlphaFoldDB" id="A0A2I0B6G2"/>